<dbReference type="SUPFAM" id="SSF53850">
    <property type="entry name" value="Periplasmic binding protein-like II"/>
    <property type="match status" value="1"/>
</dbReference>
<comment type="subcellular location">
    <subcellularLocation>
        <location evidence="1">Periplasm</location>
    </subcellularLocation>
</comment>
<dbReference type="Proteomes" id="UP001424441">
    <property type="component" value="Unassembled WGS sequence"/>
</dbReference>
<dbReference type="Pfam" id="PF01547">
    <property type="entry name" value="SBP_bac_1"/>
    <property type="match status" value="1"/>
</dbReference>
<evidence type="ECO:0000256" key="3">
    <source>
        <dbReference type="ARBA" id="ARBA00022764"/>
    </source>
</evidence>
<feature type="signal peptide" evidence="4">
    <location>
        <begin position="1"/>
        <end position="31"/>
    </location>
</feature>
<organism evidence="5 6">
    <name type="scientific">Paenochrobactrum glaciei</name>
    <dbReference type="NCBI Taxonomy" id="486407"/>
    <lineage>
        <taxon>Bacteria</taxon>
        <taxon>Pseudomonadati</taxon>
        <taxon>Pseudomonadota</taxon>
        <taxon>Alphaproteobacteria</taxon>
        <taxon>Hyphomicrobiales</taxon>
        <taxon>Brucellaceae</taxon>
        <taxon>Paenochrobactrum</taxon>
    </lineage>
</organism>
<keyword evidence="4" id="KW-0732">Signal</keyword>
<reference evidence="5 6" key="1">
    <citation type="journal article" date="2019" name="Int. J. Syst. Evol. Microbiol.">
        <title>The Global Catalogue of Microorganisms (GCM) 10K type strain sequencing project: providing services to taxonomists for standard genome sequencing and annotation.</title>
        <authorList>
            <consortium name="The Broad Institute Genomics Platform"/>
            <consortium name="The Broad Institute Genome Sequencing Center for Infectious Disease"/>
            <person name="Wu L."/>
            <person name="Ma J."/>
        </authorList>
    </citation>
    <scope>NUCLEOTIDE SEQUENCE [LARGE SCALE GENOMIC DNA]</scope>
    <source>
        <strain evidence="5 6">JCM 15115</strain>
    </source>
</reference>
<evidence type="ECO:0000256" key="2">
    <source>
        <dbReference type="ARBA" id="ARBA00008520"/>
    </source>
</evidence>
<dbReference type="RefSeq" id="WP_343807656.1">
    <property type="nucleotide sequence ID" value="NZ_BAAADE010000011.1"/>
</dbReference>
<dbReference type="InterPro" id="IPR006059">
    <property type="entry name" value="SBP"/>
</dbReference>
<keyword evidence="3" id="KW-0574">Periplasm</keyword>
<comment type="caution">
    <text evidence="5">The sequence shown here is derived from an EMBL/GenBank/DDBJ whole genome shotgun (WGS) entry which is preliminary data.</text>
</comment>
<evidence type="ECO:0000313" key="6">
    <source>
        <dbReference type="Proteomes" id="UP001424441"/>
    </source>
</evidence>
<gene>
    <name evidence="5" type="ORF">GCM10008943_31010</name>
</gene>
<keyword evidence="6" id="KW-1185">Reference proteome</keyword>
<evidence type="ECO:0000256" key="4">
    <source>
        <dbReference type="SAM" id="SignalP"/>
    </source>
</evidence>
<dbReference type="PANTHER" id="PTHR43649">
    <property type="entry name" value="ARABINOSE-BINDING PROTEIN-RELATED"/>
    <property type="match status" value="1"/>
</dbReference>
<dbReference type="EMBL" id="BAAADE010000011">
    <property type="protein sequence ID" value="GAA0613466.1"/>
    <property type="molecule type" value="Genomic_DNA"/>
</dbReference>
<evidence type="ECO:0000313" key="5">
    <source>
        <dbReference type="EMBL" id="GAA0613466.1"/>
    </source>
</evidence>
<dbReference type="InterPro" id="IPR050490">
    <property type="entry name" value="Bact_solute-bd_prot1"/>
</dbReference>
<name>A0ABN1GKN4_9HYPH</name>
<dbReference type="Gene3D" id="3.40.190.10">
    <property type="entry name" value="Periplasmic binding protein-like II"/>
    <property type="match status" value="2"/>
</dbReference>
<comment type="similarity">
    <text evidence="2">Belongs to the bacterial solute-binding protein 1 family.</text>
</comment>
<accession>A0ABN1GKN4</accession>
<feature type="chain" id="PRO_5046176612" evidence="4">
    <location>
        <begin position="32"/>
        <end position="462"/>
    </location>
</feature>
<sequence length="462" mass="52458">MKFASAVRYKKWILAATVTASISLVFSSAHAWTLEEAAAPYKGVTIRTVGESLPPLEAMKKLAPQFEKQTGIKVEIEMYEHSEAVSKVMLDLNSQRGRYDFIIQPHREIGKFVANQQVDSVQPFLDNDQLRDPNFKPDEQLYQGLWKEISWYDNQVYGFPFTALSMYMWYRTDLLSDENEKKGFQEKYGYELAPAKNWKQYRDNAEWFTRPEQRQYGTALQGKRHEALWYEWLNFLYSFGGDMLDTKTGSSCGPVIVNSPEAIAATEYYKSLIPFSPPDTLNYFWDDVMALMQQGSVAQMVMWNDSTYAVAIDETASTVVGKVGFDLVPHDKGGKVAQAEGWTYLIPVASKNKEAAYLFIQWMMAYEQQLNQHLNGGATSRPDVYQSEEVQKLPYAQASMAANEAAKPKPTMPQSAEMTDILVRELSSFMANEKTAKEALDRSAQDISTLLGECAPLKYPVQ</sequence>
<protein>
    <submittedName>
        <fullName evidence="5">Extracellular solute-binding protein</fullName>
    </submittedName>
</protein>
<evidence type="ECO:0000256" key="1">
    <source>
        <dbReference type="ARBA" id="ARBA00004418"/>
    </source>
</evidence>
<proteinExistence type="inferred from homology"/>
<dbReference type="PANTHER" id="PTHR43649:SF12">
    <property type="entry name" value="DIACETYLCHITOBIOSE BINDING PROTEIN DASA"/>
    <property type="match status" value="1"/>
</dbReference>
<dbReference type="CDD" id="cd13585">
    <property type="entry name" value="PBP2_TMBP_like"/>
    <property type="match status" value="1"/>
</dbReference>